<keyword evidence="4" id="KW-0804">Transcription</keyword>
<keyword evidence="2" id="KW-0067">ATP-binding</keyword>
<feature type="domain" description="Response regulatory" evidence="7">
    <location>
        <begin position="16"/>
        <end position="132"/>
    </location>
</feature>
<name>A0ABN6MB97_9BACT</name>
<dbReference type="Proteomes" id="UP000830055">
    <property type="component" value="Chromosome"/>
</dbReference>
<dbReference type="PROSITE" id="PS50110">
    <property type="entry name" value="RESPONSE_REGULATORY"/>
    <property type="match status" value="1"/>
</dbReference>
<dbReference type="PROSITE" id="PS50045">
    <property type="entry name" value="SIGMA54_INTERACT_4"/>
    <property type="match status" value="1"/>
</dbReference>
<dbReference type="EMBL" id="AP025516">
    <property type="protein sequence ID" value="BDD88757.1"/>
    <property type="molecule type" value="Genomic_DNA"/>
</dbReference>
<dbReference type="Pfam" id="PF25601">
    <property type="entry name" value="AAA_lid_14"/>
    <property type="match status" value="1"/>
</dbReference>
<dbReference type="Pfam" id="PF02954">
    <property type="entry name" value="HTH_8"/>
    <property type="match status" value="1"/>
</dbReference>
<reference evidence="8 9" key="1">
    <citation type="submission" date="2022-01" db="EMBL/GenBank/DDBJ databases">
        <title>Desulfofustis limnae sp. nov., a novel mesophilic sulfate-reducing bacterium isolated from marsh soil.</title>
        <authorList>
            <person name="Watanabe M."/>
            <person name="Takahashi A."/>
            <person name="Kojima H."/>
            <person name="Fukui M."/>
        </authorList>
    </citation>
    <scope>NUCLEOTIDE SEQUENCE [LARGE SCALE GENOMIC DNA]</scope>
    <source>
        <strain evidence="8 9">PPLL</strain>
    </source>
</reference>
<dbReference type="InterPro" id="IPR002197">
    <property type="entry name" value="HTH_Fis"/>
</dbReference>
<dbReference type="PANTHER" id="PTHR32071:SF116">
    <property type="entry name" value="TRANSCRIPTIONAL REGULATORY PROTEIN GLRR"/>
    <property type="match status" value="1"/>
</dbReference>
<dbReference type="InterPro" id="IPR011006">
    <property type="entry name" value="CheY-like_superfamily"/>
</dbReference>
<dbReference type="Gene3D" id="3.40.50.2300">
    <property type="match status" value="1"/>
</dbReference>
<dbReference type="InterPro" id="IPR001789">
    <property type="entry name" value="Sig_transdc_resp-reg_receiver"/>
</dbReference>
<evidence type="ECO:0000313" key="9">
    <source>
        <dbReference type="Proteomes" id="UP000830055"/>
    </source>
</evidence>
<evidence type="ECO:0000256" key="4">
    <source>
        <dbReference type="ARBA" id="ARBA00023163"/>
    </source>
</evidence>
<dbReference type="SMART" id="SM00448">
    <property type="entry name" value="REC"/>
    <property type="match status" value="1"/>
</dbReference>
<dbReference type="SMART" id="SM00382">
    <property type="entry name" value="AAA"/>
    <property type="match status" value="1"/>
</dbReference>
<evidence type="ECO:0000256" key="1">
    <source>
        <dbReference type="ARBA" id="ARBA00022741"/>
    </source>
</evidence>
<accession>A0ABN6MB97</accession>
<feature type="domain" description="Sigma-54 factor interaction" evidence="6">
    <location>
        <begin position="157"/>
        <end position="386"/>
    </location>
</feature>
<dbReference type="PROSITE" id="PS00688">
    <property type="entry name" value="SIGMA54_INTERACT_3"/>
    <property type="match status" value="1"/>
</dbReference>
<evidence type="ECO:0000313" key="8">
    <source>
        <dbReference type="EMBL" id="BDD88757.1"/>
    </source>
</evidence>
<keyword evidence="3" id="KW-0805">Transcription regulation</keyword>
<dbReference type="CDD" id="cd00009">
    <property type="entry name" value="AAA"/>
    <property type="match status" value="1"/>
</dbReference>
<protein>
    <submittedName>
        <fullName evidence="8">Fis family transcriptional regulator</fullName>
    </submittedName>
</protein>
<dbReference type="InterPro" id="IPR002078">
    <property type="entry name" value="Sigma_54_int"/>
</dbReference>
<dbReference type="Gene3D" id="1.10.10.60">
    <property type="entry name" value="Homeodomain-like"/>
    <property type="match status" value="1"/>
</dbReference>
<dbReference type="InterPro" id="IPR009057">
    <property type="entry name" value="Homeodomain-like_sf"/>
</dbReference>
<dbReference type="InterPro" id="IPR025944">
    <property type="entry name" value="Sigma_54_int_dom_CS"/>
</dbReference>
<dbReference type="InterPro" id="IPR003593">
    <property type="entry name" value="AAA+_ATPase"/>
</dbReference>
<dbReference type="InterPro" id="IPR058031">
    <property type="entry name" value="AAA_lid_NorR"/>
</dbReference>
<dbReference type="Gene3D" id="1.10.8.60">
    <property type="match status" value="1"/>
</dbReference>
<evidence type="ECO:0000259" key="7">
    <source>
        <dbReference type="PROSITE" id="PS50110"/>
    </source>
</evidence>
<dbReference type="InterPro" id="IPR027417">
    <property type="entry name" value="P-loop_NTPase"/>
</dbReference>
<keyword evidence="1" id="KW-0547">Nucleotide-binding</keyword>
<dbReference type="SUPFAM" id="SSF52172">
    <property type="entry name" value="CheY-like"/>
    <property type="match status" value="1"/>
</dbReference>
<proteinExistence type="predicted"/>
<dbReference type="SUPFAM" id="SSF52540">
    <property type="entry name" value="P-loop containing nucleoside triphosphate hydrolases"/>
    <property type="match status" value="1"/>
</dbReference>
<evidence type="ECO:0000256" key="5">
    <source>
        <dbReference type="PROSITE-ProRule" id="PRU00169"/>
    </source>
</evidence>
<dbReference type="SUPFAM" id="SSF46689">
    <property type="entry name" value="Homeodomain-like"/>
    <property type="match status" value="1"/>
</dbReference>
<evidence type="ECO:0000256" key="2">
    <source>
        <dbReference type="ARBA" id="ARBA00022840"/>
    </source>
</evidence>
<feature type="modified residue" description="4-aspartylphosphate" evidence="5">
    <location>
        <position position="67"/>
    </location>
</feature>
<gene>
    <name evidence="8" type="ORF">DPPLL_31220</name>
</gene>
<dbReference type="PANTHER" id="PTHR32071">
    <property type="entry name" value="TRANSCRIPTIONAL REGULATORY PROTEIN"/>
    <property type="match status" value="1"/>
</dbReference>
<keyword evidence="9" id="KW-1185">Reference proteome</keyword>
<sequence>MPEHSPTITDAAERPTILLVDDEQDFSRGLSRLIQGYFPHSEVSRAENGRMALAKLQESRPQLMITDLRMPGMNGMQLVAEALKLHSGLSIVVLSGFGTIETAVQALQAGAYDFLTKPVEPEQLFRVIQKGLERARLLEENDRLRQIVIRQGTREELIGSGKEMQRVRKAISAIAQSEYTVLINGESGTGKESAARLIHRSGPRAVKPFITVDCPSIPENLLESELFGYVKGAFTGADRDHKGLFAAADGGTLHLDEIGDISLPIQAKLLRCLQSGEVRPVGANKAIQVDVRVVASTNRDLTAALQEKTFREDLFYRLNVLSLTMPPLRERLEDVPLLAMHLLRCTCRESGEPEKEMTPEVLQWLSHRPWPGNVRELQNVVRRLSVFCSGSCIDMDLVHMVIGEPVTEEDRQTMGNDFPAPLSGVYKDAKAQVIESFTRQYVGNLLRETNGNISEAARISGLSRVALQKILSRLGERASNYR</sequence>
<dbReference type="Gene3D" id="3.40.50.300">
    <property type="entry name" value="P-loop containing nucleotide triphosphate hydrolases"/>
    <property type="match status" value="1"/>
</dbReference>
<dbReference type="RefSeq" id="WP_284152092.1">
    <property type="nucleotide sequence ID" value="NZ_AP025516.1"/>
</dbReference>
<evidence type="ECO:0000259" key="6">
    <source>
        <dbReference type="PROSITE" id="PS50045"/>
    </source>
</evidence>
<evidence type="ECO:0000256" key="3">
    <source>
        <dbReference type="ARBA" id="ARBA00023015"/>
    </source>
</evidence>
<organism evidence="8 9">
    <name type="scientific">Desulfofustis limnaeus</name>
    <dbReference type="NCBI Taxonomy" id="2740163"/>
    <lineage>
        <taxon>Bacteria</taxon>
        <taxon>Pseudomonadati</taxon>
        <taxon>Thermodesulfobacteriota</taxon>
        <taxon>Desulfobulbia</taxon>
        <taxon>Desulfobulbales</taxon>
        <taxon>Desulfocapsaceae</taxon>
        <taxon>Desulfofustis</taxon>
    </lineage>
</organism>
<dbReference type="Pfam" id="PF00158">
    <property type="entry name" value="Sigma54_activat"/>
    <property type="match status" value="1"/>
</dbReference>
<keyword evidence="5" id="KW-0597">Phosphoprotein</keyword>
<dbReference type="Pfam" id="PF00072">
    <property type="entry name" value="Response_reg"/>
    <property type="match status" value="1"/>
</dbReference>